<proteinExistence type="predicted"/>
<dbReference type="GO" id="GO:0005524">
    <property type="term" value="F:ATP binding"/>
    <property type="evidence" value="ECO:0007669"/>
    <property type="project" value="InterPro"/>
</dbReference>
<name>A0A1B7VYF2_APHFL</name>
<dbReference type="Pfam" id="PF13476">
    <property type="entry name" value="AAA_23"/>
    <property type="match status" value="1"/>
</dbReference>
<dbReference type="AlphaFoldDB" id="A0A1B7VYF2"/>
<dbReference type="GO" id="GO:0016887">
    <property type="term" value="F:ATP hydrolysis activity"/>
    <property type="evidence" value="ECO:0007669"/>
    <property type="project" value="InterPro"/>
</dbReference>
<dbReference type="InterPro" id="IPR051396">
    <property type="entry name" value="Bact_Antivir_Def_Nuclease"/>
</dbReference>
<reference evidence="3 4" key="1">
    <citation type="submission" date="2015-09" db="EMBL/GenBank/DDBJ databases">
        <title>Whole genome shotgun sequence assembly of Aphanizomenon flos-aquae UKL13.</title>
        <authorList>
            <person name="Driscoll C."/>
        </authorList>
    </citation>
    <scope>NUCLEOTIDE SEQUENCE [LARGE SCALE GENOMIC DNA]</scope>
    <source>
        <strain evidence="3">MDT13</strain>
    </source>
</reference>
<feature type="domain" description="ATPase AAA-type core" evidence="1">
    <location>
        <begin position="240"/>
        <end position="327"/>
    </location>
</feature>
<dbReference type="PANTHER" id="PTHR43581:SF2">
    <property type="entry name" value="EXCINUCLEASE ATPASE SUBUNIT"/>
    <property type="match status" value="1"/>
</dbReference>
<accession>A0A1B7VYF2</accession>
<protein>
    <submittedName>
        <fullName evidence="3">AAA family ATPase</fullName>
    </submittedName>
</protein>
<dbReference type="SUPFAM" id="SSF52540">
    <property type="entry name" value="P-loop containing nucleoside triphosphate hydrolases"/>
    <property type="match status" value="1"/>
</dbReference>
<dbReference type="GO" id="GO:0006302">
    <property type="term" value="P:double-strand break repair"/>
    <property type="evidence" value="ECO:0007669"/>
    <property type="project" value="InterPro"/>
</dbReference>
<sequence length="432" mass="50075">MKIRQLELQNFRCFDQKTFEFSDQFNVIIGDNATGKTAILDAVAIGAGSFFLGMDNINSLNIQKDDIRRILRPEGETLTLEPILPVVVSCHGSFEDVEEISWKRELKFNSSTTTRGDAKEILQYARELQQKVRIQDEDRKKIILPVISYYSTGRLWVQHREIKNTKGPDSRFLGYKNCLTKSNEMKKIMLWFKKWELASLQQGRFLGTLSGVKEAIKNCMEDWQDVKYDVLQNKLVATAQDGRTLPFNMLSDGVKNMIGMVADIAYRCVTLNPQFDGEAARLTPGIVLIDEIDLHLHPKWQRRVVEDLKRTFPKIQFFATTHSSLIIQSLREGELIDLNNPDLLPAAEYENKYQEYITEYIMHTPNTNRNDRHQQMMETAERYYQMLENANNTSPEELENLKIELDELIEPYSDDVAYHAFLKMKRLAKLGD</sequence>
<comment type="caution">
    <text evidence="3">The sequence shown here is derived from an EMBL/GenBank/DDBJ whole genome shotgun (WGS) entry which is preliminary data.</text>
</comment>
<dbReference type="Gene3D" id="3.40.50.300">
    <property type="entry name" value="P-loop containing nucleotide triphosphate hydrolases"/>
    <property type="match status" value="1"/>
</dbReference>
<feature type="domain" description="Rad50/SbcC-type AAA" evidence="2">
    <location>
        <begin position="5"/>
        <end position="188"/>
    </location>
</feature>
<dbReference type="Pfam" id="PF13304">
    <property type="entry name" value="AAA_21"/>
    <property type="match status" value="1"/>
</dbReference>
<organism evidence="3 4">
    <name type="scientific">Aphanizomenon flos-aquae LD13</name>
    <dbReference type="NCBI Taxonomy" id="1710894"/>
    <lineage>
        <taxon>Bacteria</taxon>
        <taxon>Bacillati</taxon>
        <taxon>Cyanobacteriota</taxon>
        <taxon>Cyanophyceae</taxon>
        <taxon>Nostocales</taxon>
        <taxon>Aphanizomenonaceae</taxon>
        <taxon>Aphanizomenon</taxon>
    </lineage>
</organism>
<dbReference type="PANTHER" id="PTHR43581">
    <property type="entry name" value="ATP/GTP PHOSPHATASE"/>
    <property type="match status" value="1"/>
</dbReference>
<evidence type="ECO:0000313" key="3">
    <source>
        <dbReference type="EMBL" id="OBQ26022.1"/>
    </source>
</evidence>
<gene>
    <name evidence="3" type="ORF">AN481_07145</name>
</gene>
<dbReference type="InterPro" id="IPR038729">
    <property type="entry name" value="Rad50/SbcC_AAA"/>
</dbReference>
<dbReference type="InterPro" id="IPR003959">
    <property type="entry name" value="ATPase_AAA_core"/>
</dbReference>
<dbReference type="PATRIC" id="fig|1710894.3.peg.3023"/>
<evidence type="ECO:0000313" key="4">
    <source>
        <dbReference type="Proteomes" id="UP000092382"/>
    </source>
</evidence>
<dbReference type="Proteomes" id="UP000092382">
    <property type="component" value="Unassembled WGS sequence"/>
</dbReference>
<evidence type="ECO:0000259" key="1">
    <source>
        <dbReference type="Pfam" id="PF13304"/>
    </source>
</evidence>
<dbReference type="InterPro" id="IPR027417">
    <property type="entry name" value="P-loop_NTPase"/>
</dbReference>
<dbReference type="EMBL" id="LJOY01000017">
    <property type="protein sequence ID" value="OBQ26022.1"/>
    <property type="molecule type" value="Genomic_DNA"/>
</dbReference>
<evidence type="ECO:0000259" key="2">
    <source>
        <dbReference type="Pfam" id="PF13476"/>
    </source>
</evidence>
<dbReference type="STRING" id="1803587.GCA_001593825_03020"/>